<dbReference type="RefSeq" id="WP_270078837.1">
    <property type="nucleotide sequence ID" value="NZ_CP115174.1"/>
</dbReference>
<accession>A0ABY7NUA4</accession>
<evidence type="ECO:0000259" key="3">
    <source>
        <dbReference type="PROSITE" id="PS51186"/>
    </source>
</evidence>
<feature type="domain" description="N-acetyltransferase" evidence="3">
    <location>
        <begin position="1"/>
        <end position="136"/>
    </location>
</feature>
<dbReference type="EMBL" id="CP115174">
    <property type="protein sequence ID" value="WBO24208.1"/>
    <property type="molecule type" value="Genomic_DNA"/>
</dbReference>
<proteinExistence type="predicted"/>
<dbReference type="CDD" id="cd04301">
    <property type="entry name" value="NAT_SF"/>
    <property type="match status" value="1"/>
</dbReference>
<sequence>MIARLRDDEIPAAIALWQAAGLARPWNDPVRDIALALGSPTSTILAAHDADGVLVGTVMAGFDGHRGWLYSLAVAESARGEGIGAALVAAAEAYLRAQGAPAIRLMVRADNASVAGFYESVGYERTEVLLFGKRFD</sequence>
<dbReference type="GO" id="GO:0016746">
    <property type="term" value="F:acyltransferase activity"/>
    <property type="evidence" value="ECO:0007669"/>
    <property type="project" value="UniProtKB-KW"/>
</dbReference>
<dbReference type="Gene3D" id="3.40.630.30">
    <property type="match status" value="1"/>
</dbReference>
<reference evidence="4 5" key="1">
    <citation type="submission" date="2022-12" db="EMBL/GenBank/DDBJ databases">
        <title>Sphingomonas abieness sp. nov., an endophytic bacterium isolated from Abies koreana.</title>
        <authorList>
            <person name="Jiang L."/>
            <person name="Lee J."/>
        </authorList>
    </citation>
    <scope>NUCLEOTIDE SEQUENCE [LARGE SCALE GENOMIC DNA]</scope>
    <source>
        <strain evidence="5">PAMB 00755</strain>
    </source>
</reference>
<evidence type="ECO:0000313" key="4">
    <source>
        <dbReference type="EMBL" id="WBO24208.1"/>
    </source>
</evidence>
<dbReference type="NCBIfam" id="NF002959">
    <property type="entry name" value="PRK03624.1"/>
    <property type="match status" value="1"/>
</dbReference>
<dbReference type="PROSITE" id="PS51186">
    <property type="entry name" value="GNAT"/>
    <property type="match status" value="1"/>
</dbReference>
<dbReference type="InterPro" id="IPR000182">
    <property type="entry name" value="GNAT_dom"/>
</dbReference>
<evidence type="ECO:0000313" key="5">
    <source>
        <dbReference type="Proteomes" id="UP001210865"/>
    </source>
</evidence>
<dbReference type="InterPro" id="IPR050832">
    <property type="entry name" value="Bact_Acetyltransf"/>
</dbReference>
<dbReference type="SUPFAM" id="SSF55729">
    <property type="entry name" value="Acyl-CoA N-acyltransferases (Nat)"/>
    <property type="match status" value="1"/>
</dbReference>
<organism evidence="4 5">
    <name type="scientific">Sphingomonas abietis</name>
    <dbReference type="NCBI Taxonomy" id="3012344"/>
    <lineage>
        <taxon>Bacteria</taxon>
        <taxon>Pseudomonadati</taxon>
        <taxon>Pseudomonadota</taxon>
        <taxon>Alphaproteobacteria</taxon>
        <taxon>Sphingomonadales</taxon>
        <taxon>Sphingomonadaceae</taxon>
        <taxon>Sphingomonas</taxon>
    </lineage>
</organism>
<protein>
    <submittedName>
        <fullName evidence="4">GNAT family acetyltransferase</fullName>
        <ecNumber evidence="4">2.3.1.-</ecNumber>
    </submittedName>
</protein>
<keyword evidence="2 4" id="KW-0012">Acyltransferase</keyword>
<name>A0ABY7NUA4_9SPHN</name>
<evidence type="ECO:0000256" key="1">
    <source>
        <dbReference type="ARBA" id="ARBA00022679"/>
    </source>
</evidence>
<dbReference type="EC" id="2.3.1.-" evidence="4"/>
<evidence type="ECO:0000256" key="2">
    <source>
        <dbReference type="ARBA" id="ARBA00023315"/>
    </source>
</evidence>
<dbReference type="Pfam" id="PF00583">
    <property type="entry name" value="Acetyltransf_1"/>
    <property type="match status" value="1"/>
</dbReference>
<dbReference type="InterPro" id="IPR016181">
    <property type="entry name" value="Acyl_CoA_acyltransferase"/>
</dbReference>
<gene>
    <name evidence="4" type="ORF">PBT88_08940</name>
</gene>
<dbReference type="PANTHER" id="PTHR43877">
    <property type="entry name" value="AMINOALKYLPHOSPHONATE N-ACETYLTRANSFERASE-RELATED-RELATED"/>
    <property type="match status" value="1"/>
</dbReference>
<dbReference type="Proteomes" id="UP001210865">
    <property type="component" value="Chromosome"/>
</dbReference>
<keyword evidence="5" id="KW-1185">Reference proteome</keyword>
<keyword evidence="1 4" id="KW-0808">Transferase</keyword>